<dbReference type="Proteomes" id="UP000384372">
    <property type="component" value="Unassembled WGS sequence"/>
</dbReference>
<evidence type="ECO:0000313" key="2">
    <source>
        <dbReference type="Proteomes" id="UP000384372"/>
    </source>
</evidence>
<sequence length="138" mass="15970">MKKISLSVVCPMASCTRSNTCARYAQYVKALTCADTFEVLNVKHLQCEGEKCPYHLVSEKQVWARGFQRIYSTIPAGRTHYFYSRTPYARRRFYKAKNGEIAIDPDMQQHLISIFREHGADMSIGFDSYEEKDVLVEK</sequence>
<proteinExistence type="predicted"/>
<gene>
    <name evidence="1" type="ORF">F7D20_07685</name>
</gene>
<dbReference type="RefSeq" id="WP_158463513.1">
    <property type="nucleotide sequence ID" value="NZ_VZAD01000061.1"/>
</dbReference>
<evidence type="ECO:0000313" key="1">
    <source>
        <dbReference type="EMBL" id="MQP11836.1"/>
    </source>
</evidence>
<protein>
    <submittedName>
        <fullName evidence="1">Uncharacterized protein</fullName>
    </submittedName>
</protein>
<name>A0A6A7WBU5_9BACT</name>
<dbReference type="Pfam" id="PF19555">
    <property type="entry name" value="DUF6078"/>
    <property type="match status" value="1"/>
</dbReference>
<keyword evidence="2" id="KW-1185">Reference proteome</keyword>
<dbReference type="EMBL" id="VZAD01000061">
    <property type="protein sequence ID" value="MQP11836.1"/>
    <property type="molecule type" value="Genomic_DNA"/>
</dbReference>
<accession>A0A6A7WBU5</accession>
<organism evidence="1 2">
    <name type="scientific">Segatella copri</name>
    <dbReference type="NCBI Taxonomy" id="165179"/>
    <lineage>
        <taxon>Bacteria</taxon>
        <taxon>Pseudomonadati</taxon>
        <taxon>Bacteroidota</taxon>
        <taxon>Bacteroidia</taxon>
        <taxon>Bacteroidales</taxon>
        <taxon>Prevotellaceae</taxon>
        <taxon>Segatella</taxon>
    </lineage>
</organism>
<reference evidence="1 2" key="1">
    <citation type="submission" date="2019-09" db="EMBL/GenBank/DDBJ databases">
        <title>Distinct polysaccharide growth profiles of human intestinal Prevotella copri isolates.</title>
        <authorList>
            <person name="Fehlner-Peach H."/>
            <person name="Magnabosco C."/>
            <person name="Raghavan V."/>
            <person name="Scher J.U."/>
            <person name="Tett A."/>
            <person name="Cox L.M."/>
            <person name="Gottsegen C."/>
            <person name="Watters A."/>
            <person name="Wiltshire- Gordon J.D."/>
            <person name="Segata N."/>
            <person name="Bonneau R."/>
            <person name="Littman D.R."/>
        </authorList>
    </citation>
    <scope>NUCLEOTIDE SEQUENCE [LARGE SCALE GENOMIC DNA]</scope>
    <source>
        <strain evidence="2">iAQ1173</strain>
    </source>
</reference>
<dbReference type="InterPro" id="IPR045724">
    <property type="entry name" value="DUF6078"/>
</dbReference>
<dbReference type="AlphaFoldDB" id="A0A6A7WBU5"/>
<dbReference type="OrthoDB" id="1069000at2"/>
<comment type="caution">
    <text evidence="1">The sequence shown here is derived from an EMBL/GenBank/DDBJ whole genome shotgun (WGS) entry which is preliminary data.</text>
</comment>